<evidence type="ECO:0000313" key="6">
    <source>
        <dbReference type="EMBL" id="OYD56775.1"/>
    </source>
</evidence>
<evidence type="ECO:0000256" key="3">
    <source>
        <dbReference type="ARBA" id="ARBA00022801"/>
    </source>
</evidence>
<keyword evidence="7" id="KW-1185">Reference proteome</keyword>
<dbReference type="InterPro" id="IPR016193">
    <property type="entry name" value="Cytidine_deaminase-like"/>
</dbReference>
<dbReference type="OrthoDB" id="9799092at2"/>
<dbReference type="InterPro" id="IPR016192">
    <property type="entry name" value="APOBEC/CMP_deaminase_Zn-bd"/>
</dbReference>
<evidence type="ECO:0000256" key="1">
    <source>
        <dbReference type="ARBA" id="ARBA00006576"/>
    </source>
</evidence>
<dbReference type="Proteomes" id="UP000215059">
    <property type="component" value="Unassembled WGS sequence"/>
</dbReference>
<organism evidence="6 7">
    <name type="scientific">Fictibacillus aquaticus</name>
    <dbReference type="NCBI Taxonomy" id="2021314"/>
    <lineage>
        <taxon>Bacteria</taxon>
        <taxon>Bacillati</taxon>
        <taxon>Bacillota</taxon>
        <taxon>Bacilli</taxon>
        <taxon>Bacillales</taxon>
        <taxon>Fictibacillaceae</taxon>
        <taxon>Fictibacillus</taxon>
    </lineage>
</organism>
<dbReference type="Pfam" id="PF00383">
    <property type="entry name" value="dCMP_cyt_deam_1"/>
    <property type="match status" value="1"/>
</dbReference>
<feature type="domain" description="CMP/dCMP-type deaminase" evidence="5">
    <location>
        <begin position="11"/>
        <end position="144"/>
    </location>
</feature>
<protein>
    <submittedName>
        <fullName evidence="6">Cytidine deaminase</fullName>
    </submittedName>
</protein>
<evidence type="ECO:0000259" key="5">
    <source>
        <dbReference type="PROSITE" id="PS51747"/>
    </source>
</evidence>
<dbReference type="SUPFAM" id="SSF53927">
    <property type="entry name" value="Cytidine deaminase-like"/>
    <property type="match status" value="1"/>
</dbReference>
<dbReference type="EMBL" id="NOII01000011">
    <property type="protein sequence ID" value="OYD56775.1"/>
    <property type="molecule type" value="Genomic_DNA"/>
</dbReference>
<keyword evidence="2" id="KW-0479">Metal-binding</keyword>
<dbReference type="Gene3D" id="3.40.140.10">
    <property type="entry name" value="Cytidine Deaminase, domain 2"/>
    <property type="match status" value="1"/>
</dbReference>
<dbReference type="GO" id="GO:0005829">
    <property type="term" value="C:cytosol"/>
    <property type="evidence" value="ECO:0007669"/>
    <property type="project" value="TreeGrafter"/>
</dbReference>
<dbReference type="GO" id="GO:0008270">
    <property type="term" value="F:zinc ion binding"/>
    <property type="evidence" value="ECO:0007669"/>
    <property type="project" value="InterPro"/>
</dbReference>
<gene>
    <name evidence="6" type="ORF">CGZ90_17365</name>
</gene>
<reference evidence="6 7" key="1">
    <citation type="submission" date="2017-07" db="EMBL/GenBank/DDBJ databases">
        <title>Fictibacillus sp. nov. GDSW-R2A3 Genome sequencing and assembly.</title>
        <authorList>
            <person name="Mayilraj S."/>
        </authorList>
    </citation>
    <scope>NUCLEOTIDE SEQUENCE [LARGE SCALE GENOMIC DNA]</scope>
    <source>
        <strain evidence="6 7">GDSW-R2A3</strain>
    </source>
</reference>
<dbReference type="AlphaFoldDB" id="A0A235F7V5"/>
<dbReference type="GO" id="GO:0042802">
    <property type="term" value="F:identical protein binding"/>
    <property type="evidence" value="ECO:0007669"/>
    <property type="project" value="UniProtKB-ARBA"/>
</dbReference>
<dbReference type="PANTHER" id="PTHR11644">
    <property type="entry name" value="CYTIDINE DEAMINASE"/>
    <property type="match status" value="1"/>
</dbReference>
<dbReference type="PROSITE" id="PS00903">
    <property type="entry name" value="CYT_DCMP_DEAMINASES_1"/>
    <property type="match status" value="1"/>
</dbReference>
<dbReference type="GO" id="GO:0072527">
    <property type="term" value="P:pyrimidine-containing compound metabolic process"/>
    <property type="evidence" value="ECO:0007669"/>
    <property type="project" value="UniProtKB-ARBA"/>
</dbReference>
<dbReference type="GO" id="GO:0055086">
    <property type="term" value="P:nucleobase-containing small molecule metabolic process"/>
    <property type="evidence" value="ECO:0007669"/>
    <property type="project" value="UniProtKB-ARBA"/>
</dbReference>
<evidence type="ECO:0000313" key="7">
    <source>
        <dbReference type="Proteomes" id="UP000215059"/>
    </source>
</evidence>
<dbReference type="NCBIfam" id="NF005314">
    <property type="entry name" value="PRK06848.1"/>
    <property type="match status" value="1"/>
</dbReference>
<dbReference type="PROSITE" id="PS51747">
    <property type="entry name" value="CYT_DCMP_DEAMINASES_2"/>
    <property type="match status" value="1"/>
</dbReference>
<dbReference type="CDD" id="cd01283">
    <property type="entry name" value="cytidine_deaminase"/>
    <property type="match status" value="1"/>
</dbReference>
<comment type="caution">
    <text evidence="6">The sequence shown here is derived from an EMBL/GenBank/DDBJ whole genome shotgun (WGS) entry which is preliminary data.</text>
</comment>
<dbReference type="InterPro" id="IPR002125">
    <property type="entry name" value="CMP_dCMP_dom"/>
</dbReference>
<accession>A0A235F7V5</accession>
<evidence type="ECO:0000256" key="4">
    <source>
        <dbReference type="ARBA" id="ARBA00022833"/>
    </source>
</evidence>
<keyword evidence="4" id="KW-0862">Zinc</keyword>
<sequence>MNTALNKALSEKDVELIDAATETIIRLYEQDRHHVGAALRTKSGEIFTAVHVEAYIGRVTVCAEAMVIGKAISEGYKDFDSIVAVRHPYDEQEGTEIKVVSPCGMCRELISDYGPNMNVILPGNEGENISCHVSELLPLKYKRS</sequence>
<dbReference type="RefSeq" id="WP_094253790.1">
    <property type="nucleotide sequence ID" value="NZ_JBHLXL010000002.1"/>
</dbReference>
<keyword evidence="3" id="KW-0378">Hydrolase</keyword>
<dbReference type="InterPro" id="IPR050202">
    <property type="entry name" value="Cyt/Deoxycyt_deaminase"/>
</dbReference>
<evidence type="ECO:0000256" key="2">
    <source>
        <dbReference type="ARBA" id="ARBA00022723"/>
    </source>
</evidence>
<comment type="similarity">
    <text evidence="1">Belongs to the cytidine and deoxycytidylate deaminase family.</text>
</comment>
<dbReference type="GO" id="GO:0004126">
    <property type="term" value="F:cytidine deaminase activity"/>
    <property type="evidence" value="ECO:0007669"/>
    <property type="project" value="TreeGrafter"/>
</dbReference>
<name>A0A235F7V5_9BACL</name>
<proteinExistence type="inferred from homology"/>
<dbReference type="PANTHER" id="PTHR11644:SF2">
    <property type="entry name" value="CYTIDINE DEAMINASE"/>
    <property type="match status" value="1"/>
</dbReference>